<keyword evidence="3" id="KW-1185">Reference proteome</keyword>
<gene>
    <name evidence="1" type="ORF">HINF_LOCUS28982</name>
    <name evidence="2" type="ORF">HINF_LOCUS42765</name>
</gene>
<organism evidence="1">
    <name type="scientific">Hexamita inflata</name>
    <dbReference type="NCBI Taxonomy" id="28002"/>
    <lineage>
        <taxon>Eukaryota</taxon>
        <taxon>Metamonada</taxon>
        <taxon>Diplomonadida</taxon>
        <taxon>Hexamitidae</taxon>
        <taxon>Hexamitinae</taxon>
        <taxon>Hexamita</taxon>
    </lineage>
</organism>
<dbReference type="AlphaFoldDB" id="A0AA86U845"/>
<name>A0AA86U845_9EUKA</name>
<reference evidence="1" key="1">
    <citation type="submission" date="2023-06" db="EMBL/GenBank/DDBJ databases">
        <authorList>
            <person name="Kurt Z."/>
        </authorList>
    </citation>
    <scope>NUCLEOTIDE SEQUENCE</scope>
</reference>
<sequence length="118" mass="14054">MLHLGLQCYMILILDRRGLRLLIPHAWRRLREPNRNLKNIRRKGGQLRGNYKTRILTYRSRNRGSIRIRIVVQRTKIKIAYVGSGNVTQIVKITKQSIQTIYRNFIPLMPSKVFRTRN</sequence>
<dbReference type="Proteomes" id="UP001642409">
    <property type="component" value="Unassembled WGS sequence"/>
</dbReference>
<proteinExistence type="predicted"/>
<dbReference type="EMBL" id="CATOUU010000688">
    <property type="protein sequence ID" value="CAI9941337.1"/>
    <property type="molecule type" value="Genomic_DNA"/>
</dbReference>
<accession>A0AA86U845</accession>
<protein>
    <submittedName>
        <fullName evidence="2">Hypothetical_protein</fullName>
    </submittedName>
</protein>
<comment type="caution">
    <text evidence="1">The sequence shown here is derived from an EMBL/GenBank/DDBJ whole genome shotgun (WGS) entry which is preliminary data.</text>
</comment>
<evidence type="ECO:0000313" key="2">
    <source>
        <dbReference type="EMBL" id="CAL6048586.1"/>
    </source>
</evidence>
<dbReference type="EMBL" id="CAXDID020000175">
    <property type="protein sequence ID" value="CAL6048586.1"/>
    <property type="molecule type" value="Genomic_DNA"/>
</dbReference>
<evidence type="ECO:0000313" key="3">
    <source>
        <dbReference type="Proteomes" id="UP001642409"/>
    </source>
</evidence>
<evidence type="ECO:0000313" key="1">
    <source>
        <dbReference type="EMBL" id="CAI9941337.1"/>
    </source>
</evidence>
<reference evidence="2 3" key="2">
    <citation type="submission" date="2024-07" db="EMBL/GenBank/DDBJ databases">
        <authorList>
            <person name="Akdeniz Z."/>
        </authorList>
    </citation>
    <scope>NUCLEOTIDE SEQUENCE [LARGE SCALE GENOMIC DNA]</scope>
</reference>